<comment type="caution">
    <text evidence="1">The sequence shown here is derived from an EMBL/GenBank/DDBJ whole genome shotgun (WGS) entry which is preliminary data.</text>
</comment>
<proteinExistence type="predicted"/>
<gene>
    <name evidence="1" type="ORF">EZS27_028628</name>
</gene>
<evidence type="ECO:0000313" key="1">
    <source>
        <dbReference type="EMBL" id="KAA6321759.1"/>
    </source>
</evidence>
<evidence type="ECO:0008006" key="2">
    <source>
        <dbReference type="Google" id="ProtNLM"/>
    </source>
</evidence>
<sequence>MRFIPIDNLPEEYNKINGDGSFALWLAEAEYHLNNIRDLLLTQRSQYWSNYNIWTKLYTTLSSLSEHKCWYSEAPENSSEWEIDHFRPKAQSKQENKIIIRDDGYWWLSYYWKNFRLAGSLVNKLRKDRFESNNNDVLGKGNFFPLENNSPIAQIDDMYCTCERPMLLDPTSVRDCSLLTYDESGDVFPRYSSADDLLKHERAKISIECYGLNHTPLKRGRTAVWQSCERLIDETNNFLVVYISNNQDIERKISSCYSELVRLTDKTTPYSMVVKNFLFIKSKQYGWLEEIVTVMQ</sequence>
<reference evidence="1" key="1">
    <citation type="submission" date="2019-03" db="EMBL/GenBank/DDBJ databases">
        <title>Single cell metagenomics reveals metabolic interactions within the superorganism composed of flagellate Streblomastix strix and complex community of Bacteroidetes bacteria on its surface.</title>
        <authorList>
            <person name="Treitli S.C."/>
            <person name="Kolisko M."/>
            <person name="Husnik F."/>
            <person name="Keeling P."/>
            <person name="Hampl V."/>
        </authorList>
    </citation>
    <scope>NUCLEOTIDE SEQUENCE</scope>
    <source>
        <strain evidence="1">STM</strain>
    </source>
</reference>
<dbReference type="AlphaFoldDB" id="A0A5J4QKD6"/>
<organism evidence="1">
    <name type="scientific">termite gut metagenome</name>
    <dbReference type="NCBI Taxonomy" id="433724"/>
    <lineage>
        <taxon>unclassified sequences</taxon>
        <taxon>metagenomes</taxon>
        <taxon>organismal metagenomes</taxon>
    </lineage>
</organism>
<name>A0A5J4QKD6_9ZZZZ</name>
<accession>A0A5J4QKD6</accession>
<dbReference type="EMBL" id="SNRY01003225">
    <property type="protein sequence ID" value="KAA6321759.1"/>
    <property type="molecule type" value="Genomic_DNA"/>
</dbReference>
<protein>
    <recommendedName>
        <fullName evidence="2">HNH nuclease domain-containing protein</fullName>
    </recommendedName>
</protein>